<sequence length="71" mass="7546">MNFSEMMRALVTVGPSSPHRPQRPSTGEGASTVGRPAATQAAAAGSESMLAPRYVRFGCYRDRHETHTGVG</sequence>
<evidence type="ECO:0000256" key="1">
    <source>
        <dbReference type="SAM" id="MobiDB-lite"/>
    </source>
</evidence>
<evidence type="ECO:0000313" key="3">
    <source>
        <dbReference type="Proteomes" id="UP000188532"/>
    </source>
</evidence>
<protein>
    <submittedName>
        <fullName evidence="2">Uncharacterized protein</fullName>
    </submittedName>
</protein>
<comment type="caution">
    <text evidence="2">The sequence shown here is derived from an EMBL/GenBank/DDBJ whole genome shotgun (WGS) entry which is preliminary data.</text>
</comment>
<evidence type="ECO:0000313" key="2">
    <source>
        <dbReference type="EMBL" id="OOK65398.1"/>
    </source>
</evidence>
<feature type="region of interest" description="Disordered" evidence="1">
    <location>
        <begin position="1"/>
        <end position="46"/>
    </location>
</feature>
<dbReference type="AlphaFoldDB" id="A0A1V3WF49"/>
<reference evidence="2 3" key="1">
    <citation type="submission" date="2017-02" db="EMBL/GenBank/DDBJ databases">
        <title>Complete genome sequences of Mycobacterium kansasii strains isolated from rhesus macaques.</title>
        <authorList>
            <person name="Panda A."/>
            <person name="Nagaraj S."/>
            <person name="Zhao X."/>
            <person name="Tettelin H."/>
            <person name="Detolla L.J."/>
        </authorList>
    </citation>
    <scope>NUCLEOTIDE SEQUENCE [LARGE SCALE GENOMIC DNA]</scope>
    <source>
        <strain evidence="2 3">11-3469</strain>
    </source>
</reference>
<gene>
    <name evidence="2" type="ORF">BZL29_7918</name>
</gene>
<name>A0A1V3WF49_MYCKA</name>
<accession>A0A1V3WF49</accession>
<dbReference type="Proteomes" id="UP000188532">
    <property type="component" value="Unassembled WGS sequence"/>
</dbReference>
<proteinExistence type="predicted"/>
<dbReference type="EMBL" id="MVBN01000011">
    <property type="protein sequence ID" value="OOK65398.1"/>
    <property type="molecule type" value="Genomic_DNA"/>
</dbReference>
<organism evidence="2 3">
    <name type="scientific">Mycobacterium kansasii</name>
    <dbReference type="NCBI Taxonomy" id="1768"/>
    <lineage>
        <taxon>Bacteria</taxon>
        <taxon>Bacillati</taxon>
        <taxon>Actinomycetota</taxon>
        <taxon>Actinomycetes</taxon>
        <taxon>Mycobacteriales</taxon>
        <taxon>Mycobacteriaceae</taxon>
        <taxon>Mycobacterium</taxon>
    </lineage>
</organism>